<proteinExistence type="predicted"/>
<dbReference type="Gene3D" id="3.30.310.160">
    <property type="entry name" value="YycH protein, domain 2"/>
    <property type="match status" value="1"/>
</dbReference>
<dbReference type="Gene3D" id="3.10.450.310">
    <property type="match status" value="1"/>
</dbReference>
<dbReference type="Pfam" id="PF07435">
    <property type="entry name" value="YycH"/>
    <property type="match status" value="1"/>
</dbReference>
<evidence type="ECO:0000313" key="4">
    <source>
        <dbReference type="Proteomes" id="UP001619911"/>
    </source>
</evidence>
<feature type="transmembrane region" description="Helical" evidence="1">
    <location>
        <begin position="9"/>
        <end position="28"/>
    </location>
</feature>
<protein>
    <submittedName>
        <fullName evidence="3">Two-component system activity regulator YycH</fullName>
    </submittedName>
</protein>
<keyword evidence="1" id="KW-0472">Membrane</keyword>
<keyword evidence="1" id="KW-1133">Transmembrane helix</keyword>
<name>A0ABW8IBP5_9BACI</name>
<organism evidence="3 4">
    <name type="scientific">Bacillus lumedeiriae</name>
    <dbReference type="NCBI Taxonomy" id="3058829"/>
    <lineage>
        <taxon>Bacteria</taxon>
        <taxon>Bacillati</taxon>
        <taxon>Bacillota</taxon>
        <taxon>Bacilli</taxon>
        <taxon>Bacillales</taxon>
        <taxon>Bacillaceae</taxon>
        <taxon>Bacillus</taxon>
    </lineage>
</organism>
<evidence type="ECO:0000313" key="3">
    <source>
        <dbReference type="EMBL" id="MFK2826580.1"/>
    </source>
</evidence>
<keyword evidence="1" id="KW-0812">Transmembrane</keyword>
<gene>
    <name evidence="3" type="primary">yycH</name>
    <name evidence="3" type="ORF">QYG89_13065</name>
</gene>
<dbReference type="RefSeq" id="WP_404318036.1">
    <property type="nucleotide sequence ID" value="NZ_JAUIYO010000012.1"/>
</dbReference>
<dbReference type="Proteomes" id="UP001619911">
    <property type="component" value="Unassembled WGS sequence"/>
</dbReference>
<accession>A0ABW8IBP5</accession>
<reference evidence="3 4" key="1">
    <citation type="submission" date="2023-07" db="EMBL/GenBank/DDBJ databases">
        <title>Bacillus lucianemedeirus sp. nov, a new species isolated from an immunobiological production facility.</title>
        <authorList>
            <person name="Costa L.V."/>
            <person name="Miranda R.V.S.L."/>
            <person name="Brandao M.L.L."/>
            <person name="Reis C.M.F."/>
            <person name="Frazao A.M."/>
            <person name="Cruz F.V."/>
            <person name="Baio P.V.P."/>
            <person name="Veras J.F.C."/>
            <person name="Ramos J.N."/>
            <person name="Vieira V."/>
        </authorList>
    </citation>
    <scope>NUCLEOTIDE SEQUENCE [LARGE SCALE GENOMIC DNA]</scope>
    <source>
        <strain evidence="3 4">B190/17</strain>
    </source>
</reference>
<evidence type="ECO:0000256" key="1">
    <source>
        <dbReference type="SAM" id="Phobius"/>
    </source>
</evidence>
<evidence type="ECO:0000259" key="2">
    <source>
        <dbReference type="Pfam" id="PF07435"/>
    </source>
</evidence>
<dbReference type="InterPro" id="IPR042274">
    <property type="entry name" value="YycH/YycI_2"/>
</dbReference>
<keyword evidence="4" id="KW-1185">Reference proteome</keyword>
<sequence length="446" mass="51617">MNYEKVKSIGLAVLVVISIILTLSIWNYQPNYETIKKDNIHEVSSISEKKDASYLIKPSKVLFHKEGEHYGSTRDIETDEVMKEMQKWTFTSAISVSKGMTEKEFDELLHGENRLELVFPTYVPLYMMDTIIVFEDDSVPNAMFDRIIITDVDTQEKRASVYFVSTKERLVFQSQVLSLNLSAFKKQFIKGAEKWESYVHYPLVANGQLFLPEEQPVLSRYKYLPDDINIEDFKDLLFSDPSLVKKVPKTNGEEYTDGSTLMKVDYNTHMISYVNPAKESETNPSGSLYDLLDKSIKFINEHSGWTDQYRLFEAQQGSSTVRYRLFKNGLPVFNNQGMAEIVQMWGKDKIFQYVRPYFTLDISLPLPSDEEEIILPDSTSALKQVKKREDFNPELLEDMAVGYQLQSDSQSPKVIVLEPAWFYKYEGSWRQLSFIEDTEGSFHGLE</sequence>
<dbReference type="CDD" id="cd15787">
    <property type="entry name" value="YycH_N"/>
    <property type="match status" value="1"/>
</dbReference>
<comment type="caution">
    <text evidence="3">The sequence shown here is derived from an EMBL/GenBank/DDBJ whole genome shotgun (WGS) entry which is preliminary data.</text>
</comment>
<dbReference type="EMBL" id="JAUIYO010000012">
    <property type="protein sequence ID" value="MFK2826580.1"/>
    <property type="molecule type" value="Genomic_DNA"/>
</dbReference>
<feature type="domain" description="Regulatory protein YycH" evidence="2">
    <location>
        <begin position="4"/>
        <end position="438"/>
    </location>
</feature>
<dbReference type="InterPro" id="IPR009996">
    <property type="entry name" value="YycH"/>
</dbReference>